<dbReference type="RefSeq" id="WP_036529898.1">
    <property type="nucleotide sequence ID" value="NZ_CP017075.1"/>
</dbReference>
<dbReference type="PATRIC" id="fig|158500.4.peg.5163"/>
<organism evidence="3 4">
    <name type="scientific">Novosphingobium resinovorum</name>
    <dbReference type="NCBI Taxonomy" id="158500"/>
    <lineage>
        <taxon>Bacteria</taxon>
        <taxon>Pseudomonadati</taxon>
        <taxon>Pseudomonadota</taxon>
        <taxon>Alphaproteobacteria</taxon>
        <taxon>Sphingomonadales</taxon>
        <taxon>Sphingomonadaceae</taxon>
        <taxon>Novosphingobium</taxon>
    </lineage>
</organism>
<dbReference type="KEGG" id="nre:BES08_15300"/>
<dbReference type="AlphaFoldDB" id="A0A031JEH5"/>
<keyword evidence="1" id="KW-0732">Signal</keyword>
<evidence type="ECO:0000313" key="3">
    <source>
        <dbReference type="EMBL" id="EZP72539.1"/>
    </source>
</evidence>
<dbReference type="STRING" id="158500.BES08_15300"/>
<sequence>MSPLLRNPWLLTAVAVLVAAPARAQDQTPEIGERVALALSSAQSAQGRADNEELARALGIIERSGARPLDGWQGVDPVPEWRALVPNGKAPLRGSPLGPGYRTGKAQPGTSDSFEQVFLSGRKASIALSTPGDTPVTLQVLDAERRPVCTIADARRACRWIPLFTQRYVIEVRNGGNRAAEYFLVVE</sequence>
<name>A0A031JEH5_9SPHN</name>
<keyword evidence="5" id="KW-1185">Reference proteome</keyword>
<accession>A0A031JEH5</accession>
<proteinExistence type="predicted"/>
<reference evidence="5" key="3">
    <citation type="journal article" date="2017" name="J. Biotechnol.">
        <title>Complete genome sequence of Novosphingobium resinovorum SA1, a versatile xenobiotic-degrading bacterium capable of utilizing sulfanilic acid.</title>
        <authorList>
            <person name="Hegedus B."/>
            <person name="Kos P.B."/>
            <person name="Balint B."/>
            <person name="Maroti G."/>
            <person name="Gan H.M."/>
            <person name="Perei K."/>
            <person name="Rakhely G."/>
        </authorList>
    </citation>
    <scope>NUCLEOTIDE SEQUENCE [LARGE SCALE GENOMIC DNA]</scope>
    <source>
        <strain evidence="5">SA1</strain>
    </source>
</reference>
<evidence type="ECO:0000313" key="4">
    <source>
        <dbReference type="Proteomes" id="UP000024329"/>
    </source>
</evidence>
<evidence type="ECO:0008006" key="6">
    <source>
        <dbReference type="Google" id="ProtNLM"/>
    </source>
</evidence>
<dbReference type="OrthoDB" id="7452692at2"/>
<evidence type="ECO:0000313" key="5">
    <source>
        <dbReference type="Proteomes" id="UP000094626"/>
    </source>
</evidence>
<dbReference type="EMBL" id="JFYZ01000052">
    <property type="protein sequence ID" value="EZP72539.1"/>
    <property type="molecule type" value="Genomic_DNA"/>
</dbReference>
<feature type="chain" id="PRO_5014496868" description="Secreted protein" evidence="1">
    <location>
        <begin position="25"/>
        <end position="187"/>
    </location>
</feature>
<evidence type="ECO:0000313" key="2">
    <source>
        <dbReference type="EMBL" id="AOR77961.1"/>
    </source>
</evidence>
<feature type="signal peptide" evidence="1">
    <location>
        <begin position="1"/>
        <end position="24"/>
    </location>
</feature>
<dbReference type="Proteomes" id="UP000024329">
    <property type="component" value="Unassembled WGS sequence"/>
</dbReference>
<gene>
    <name evidence="2" type="ORF">BES08_15300</name>
    <name evidence="3" type="ORF">BV97_05085</name>
</gene>
<protein>
    <recommendedName>
        <fullName evidence="6">Secreted protein</fullName>
    </recommendedName>
</protein>
<reference evidence="3 4" key="1">
    <citation type="submission" date="2014-03" db="EMBL/GenBank/DDBJ databases">
        <title>Whole genome sequence of Novosphingobium resinovorum KF1.</title>
        <authorList>
            <person name="Gan H.M."/>
            <person name="Gan H.Y."/>
            <person name="Chew T.H."/>
            <person name="Savka M.A."/>
        </authorList>
    </citation>
    <scope>NUCLEOTIDE SEQUENCE [LARGE SCALE GENOMIC DNA]</scope>
    <source>
        <strain evidence="3 4">KF1</strain>
    </source>
</reference>
<dbReference type="Proteomes" id="UP000094626">
    <property type="component" value="Chromosome"/>
</dbReference>
<dbReference type="EMBL" id="CP017075">
    <property type="protein sequence ID" value="AOR77961.1"/>
    <property type="molecule type" value="Genomic_DNA"/>
</dbReference>
<reference evidence="2" key="2">
    <citation type="submission" date="2016-08" db="EMBL/GenBank/DDBJ databases">
        <authorList>
            <person name="Seilhamer J.J."/>
        </authorList>
    </citation>
    <scope>NUCLEOTIDE SEQUENCE [LARGE SCALE GENOMIC DNA]</scope>
    <source>
        <strain evidence="2">SA1</strain>
    </source>
</reference>
<evidence type="ECO:0000256" key="1">
    <source>
        <dbReference type="SAM" id="SignalP"/>
    </source>
</evidence>
<dbReference type="eggNOG" id="ENOG5032UQ2">
    <property type="taxonomic scope" value="Bacteria"/>
</dbReference>